<feature type="transmembrane region" description="Helical" evidence="1">
    <location>
        <begin position="85"/>
        <end position="101"/>
    </location>
</feature>
<dbReference type="SMART" id="SM00267">
    <property type="entry name" value="GGDEF"/>
    <property type="match status" value="1"/>
</dbReference>
<dbReference type="InterPro" id="IPR050469">
    <property type="entry name" value="Diguanylate_Cyclase"/>
</dbReference>
<feature type="domain" description="GGDEF" evidence="2">
    <location>
        <begin position="221"/>
        <end position="352"/>
    </location>
</feature>
<protein>
    <recommendedName>
        <fullName evidence="2">GGDEF domain-containing protein</fullName>
    </recommendedName>
</protein>
<evidence type="ECO:0000313" key="3">
    <source>
        <dbReference type="EMBL" id="BBX70841.1"/>
    </source>
</evidence>
<accession>A0A7I7MEW3</accession>
<dbReference type="InterPro" id="IPR000160">
    <property type="entry name" value="GGDEF_dom"/>
</dbReference>
<keyword evidence="4" id="KW-1185">Reference proteome</keyword>
<sequence length="360" mass="37996">MSGWWRQAGRFDSFSTYLRDRGLERSWRYAIFAFTWVLAGLPVVLLASPAGPATPVTRAVAVAAGICAIAVSTVWLLGWPTRVQSRIFNVVCCGCIAAGALSMSYAYAGLMGCVVFAVLGGYLAYFHTLVDVLANLGVAAVCAVITAWRLIADTGDVAVTVAAVVTVATLNIGVPFGIYSLVHSLHADLAESGRDPLTGLLNRRSFYHAANEMIAGQRTGTGVNVTMIDLDDFKGLNDSRGHAVGDQALAEVGELLRATCSPTAVLGRLGGEEFVIADAEAAADHSATTDAICQGVARLPFGITASLGTCTAAIEDEVAARPEFLDQLIDIADAAMYRAKRAGGDRVEHRRLEAPHRPRG</sequence>
<dbReference type="CDD" id="cd01949">
    <property type="entry name" value="GGDEF"/>
    <property type="match status" value="1"/>
</dbReference>
<dbReference type="GO" id="GO:0052621">
    <property type="term" value="F:diguanylate cyclase activity"/>
    <property type="evidence" value="ECO:0007669"/>
    <property type="project" value="TreeGrafter"/>
</dbReference>
<dbReference type="InterPro" id="IPR029787">
    <property type="entry name" value="Nucleotide_cyclase"/>
</dbReference>
<dbReference type="EMBL" id="AP022574">
    <property type="protein sequence ID" value="BBX70841.1"/>
    <property type="molecule type" value="Genomic_DNA"/>
</dbReference>
<dbReference type="Proteomes" id="UP000466514">
    <property type="component" value="Chromosome"/>
</dbReference>
<dbReference type="NCBIfam" id="TIGR00254">
    <property type="entry name" value="GGDEF"/>
    <property type="match status" value="1"/>
</dbReference>
<gene>
    <name evidence="3" type="ORF">MPSYJ_43020</name>
</gene>
<dbReference type="SUPFAM" id="SSF55073">
    <property type="entry name" value="Nucleotide cyclase"/>
    <property type="match status" value="1"/>
</dbReference>
<evidence type="ECO:0000259" key="2">
    <source>
        <dbReference type="PROSITE" id="PS50887"/>
    </source>
</evidence>
<dbReference type="Gene3D" id="3.30.70.270">
    <property type="match status" value="1"/>
</dbReference>
<dbReference type="RefSeq" id="WP_163724396.1">
    <property type="nucleotide sequence ID" value="NZ_AP022574.1"/>
</dbReference>
<feature type="transmembrane region" description="Helical" evidence="1">
    <location>
        <begin position="59"/>
        <end position="78"/>
    </location>
</feature>
<keyword evidence="1" id="KW-0472">Membrane</keyword>
<dbReference type="GO" id="GO:0005886">
    <property type="term" value="C:plasma membrane"/>
    <property type="evidence" value="ECO:0007669"/>
    <property type="project" value="TreeGrafter"/>
</dbReference>
<dbReference type="GO" id="GO:0043709">
    <property type="term" value="P:cell adhesion involved in single-species biofilm formation"/>
    <property type="evidence" value="ECO:0007669"/>
    <property type="project" value="TreeGrafter"/>
</dbReference>
<evidence type="ECO:0000313" key="4">
    <source>
        <dbReference type="Proteomes" id="UP000466514"/>
    </source>
</evidence>
<dbReference type="Pfam" id="PF00990">
    <property type="entry name" value="GGDEF"/>
    <property type="match status" value="1"/>
</dbReference>
<keyword evidence="1" id="KW-0812">Transmembrane</keyword>
<evidence type="ECO:0000256" key="1">
    <source>
        <dbReference type="SAM" id="Phobius"/>
    </source>
</evidence>
<feature type="transmembrane region" description="Helical" evidence="1">
    <location>
        <begin position="29"/>
        <end position="47"/>
    </location>
</feature>
<dbReference type="AlphaFoldDB" id="A0A7I7MEW3"/>
<dbReference type="PROSITE" id="PS50887">
    <property type="entry name" value="GGDEF"/>
    <property type="match status" value="1"/>
</dbReference>
<keyword evidence="1" id="KW-1133">Transmembrane helix</keyword>
<dbReference type="GO" id="GO:1902201">
    <property type="term" value="P:negative regulation of bacterial-type flagellum-dependent cell motility"/>
    <property type="evidence" value="ECO:0007669"/>
    <property type="project" value="TreeGrafter"/>
</dbReference>
<name>A0A7I7MEW3_9MYCO</name>
<dbReference type="KEGG" id="mpsc:MPSYJ_43020"/>
<dbReference type="PANTHER" id="PTHR45138:SF9">
    <property type="entry name" value="DIGUANYLATE CYCLASE DGCM-RELATED"/>
    <property type="match status" value="1"/>
</dbReference>
<feature type="transmembrane region" description="Helical" evidence="1">
    <location>
        <begin position="157"/>
        <end position="182"/>
    </location>
</feature>
<proteinExistence type="predicted"/>
<feature type="transmembrane region" description="Helical" evidence="1">
    <location>
        <begin position="132"/>
        <end position="151"/>
    </location>
</feature>
<dbReference type="PANTHER" id="PTHR45138">
    <property type="entry name" value="REGULATORY COMPONENTS OF SENSORY TRANSDUCTION SYSTEM"/>
    <property type="match status" value="1"/>
</dbReference>
<dbReference type="InterPro" id="IPR043128">
    <property type="entry name" value="Rev_trsase/Diguanyl_cyclase"/>
</dbReference>
<organism evidence="3 4">
    <name type="scientific">Mycolicibacterium psychrotolerans</name>
    <dbReference type="NCBI Taxonomy" id="216929"/>
    <lineage>
        <taxon>Bacteria</taxon>
        <taxon>Bacillati</taxon>
        <taxon>Actinomycetota</taxon>
        <taxon>Actinomycetes</taxon>
        <taxon>Mycobacteriales</taxon>
        <taxon>Mycobacteriaceae</taxon>
        <taxon>Mycolicibacterium</taxon>
    </lineage>
</organism>
<reference evidence="3 4" key="1">
    <citation type="journal article" date="2019" name="Emerg. Microbes Infect.">
        <title>Comprehensive subspecies identification of 175 nontuberculous mycobacteria species based on 7547 genomic profiles.</title>
        <authorList>
            <person name="Matsumoto Y."/>
            <person name="Kinjo T."/>
            <person name="Motooka D."/>
            <person name="Nabeya D."/>
            <person name="Jung N."/>
            <person name="Uechi K."/>
            <person name="Horii T."/>
            <person name="Iida T."/>
            <person name="Fujita J."/>
            <person name="Nakamura S."/>
        </authorList>
    </citation>
    <scope>NUCLEOTIDE SEQUENCE [LARGE SCALE GENOMIC DNA]</scope>
    <source>
        <strain evidence="3 4">JCM 13323</strain>
    </source>
</reference>